<dbReference type="CDD" id="cd04516">
    <property type="entry name" value="TBP_eukaryotes"/>
    <property type="match status" value="1"/>
</dbReference>
<reference evidence="7" key="1">
    <citation type="submission" date="2023-06" db="EMBL/GenBank/DDBJ databases">
        <title>Genome-scale phylogeny and comparative genomics of the fungal order Sordariales.</title>
        <authorList>
            <consortium name="Lawrence Berkeley National Laboratory"/>
            <person name="Hensen N."/>
            <person name="Bonometti L."/>
            <person name="Westerberg I."/>
            <person name="Brannstrom I.O."/>
            <person name="Guillou S."/>
            <person name="Cros-Aarteil S."/>
            <person name="Calhoun S."/>
            <person name="Haridas S."/>
            <person name="Kuo A."/>
            <person name="Mondo S."/>
            <person name="Pangilinan J."/>
            <person name="Riley R."/>
            <person name="Labutti K."/>
            <person name="Andreopoulos B."/>
            <person name="Lipzen A."/>
            <person name="Chen C."/>
            <person name="Yanf M."/>
            <person name="Daum C."/>
            <person name="Ng V."/>
            <person name="Clum A."/>
            <person name="Steindorff A."/>
            <person name="Ohm R."/>
            <person name="Martin F."/>
            <person name="Silar P."/>
            <person name="Natvig D."/>
            <person name="Lalanne C."/>
            <person name="Gautier V."/>
            <person name="Ament-Velasquez S.L."/>
            <person name="Kruys A."/>
            <person name="Hutchinson M.I."/>
            <person name="Powell A.J."/>
            <person name="Barry K."/>
            <person name="Miller A.N."/>
            <person name="Grigoriev I.V."/>
            <person name="Debuchy R."/>
            <person name="Gladieux P."/>
            <person name="Thoren M.H."/>
            <person name="Johannesson H."/>
        </authorList>
    </citation>
    <scope>NUCLEOTIDE SEQUENCE</scope>
    <source>
        <strain evidence="7">CBS 540.89</strain>
    </source>
</reference>
<comment type="subcellular location">
    <subcellularLocation>
        <location evidence="1">Nucleus</location>
    </subcellularLocation>
</comment>
<dbReference type="InterPro" id="IPR030491">
    <property type="entry name" value="TBP_CS"/>
</dbReference>
<evidence type="ECO:0000256" key="5">
    <source>
        <dbReference type="ARBA" id="ARBA00023163"/>
    </source>
</evidence>
<dbReference type="SUPFAM" id="SSF55945">
    <property type="entry name" value="TATA-box binding protein-like"/>
    <property type="match status" value="2"/>
</dbReference>
<keyword evidence="5" id="KW-0804">Transcription</keyword>
<dbReference type="InterPro" id="IPR012295">
    <property type="entry name" value="TBP_dom_sf"/>
</dbReference>
<dbReference type="AlphaFoldDB" id="A0AA40B2L0"/>
<comment type="similarity">
    <text evidence="2">Belongs to the TBP family.</text>
</comment>
<dbReference type="GO" id="GO:0006352">
    <property type="term" value="P:DNA-templated transcription initiation"/>
    <property type="evidence" value="ECO:0007669"/>
    <property type="project" value="InterPro"/>
</dbReference>
<evidence type="ECO:0000256" key="6">
    <source>
        <dbReference type="ARBA" id="ARBA00023242"/>
    </source>
</evidence>
<dbReference type="InterPro" id="IPR033710">
    <property type="entry name" value="TBP_eukaryotic"/>
</dbReference>
<keyword evidence="8" id="KW-1185">Reference proteome</keyword>
<dbReference type="InterPro" id="IPR000814">
    <property type="entry name" value="TBP"/>
</dbReference>
<dbReference type="EMBL" id="JAUKTV010000010">
    <property type="protein sequence ID" value="KAK0726496.1"/>
    <property type="molecule type" value="Genomic_DNA"/>
</dbReference>
<keyword evidence="3" id="KW-0805">Transcription regulation</keyword>
<evidence type="ECO:0000256" key="4">
    <source>
        <dbReference type="ARBA" id="ARBA00023125"/>
    </source>
</evidence>
<dbReference type="FunFam" id="3.30.310.10:FF:000005">
    <property type="entry name" value="TATA box-binding protein-like 1"/>
    <property type="match status" value="1"/>
</dbReference>
<evidence type="ECO:0000313" key="8">
    <source>
        <dbReference type="Proteomes" id="UP001172159"/>
    </source>
</evidence>
<dbReference type="GO" id="GO:0005634">
    <property type="term" value="C:nucleus"/>
    <property type="evidence" value="ECO:0007669"/>
    <property type="project" value="UniProtKB-SubCell"/>
</dbReference>
<dbReference type="Proteomes" id="UP001172159">
    <property type="component" value="Unassembled WGS sequence"/>
</dbReference>
<evidence type="ECO:0000313" key="7">
    <source>
        <dbReference type="EMBL" id="KAK0726496.1"/>
    </source>
</evidence>
<evidence type="ECO:0000256" key="1">
    <source>
        <dbReference type="ARBA" id="ARBA00004123"/>
    </source>
</evidence>
<keyword evidence="6" id="KW-0539">Nucleus</keyword>
<name>A0AA40B2L0_9PEZI</name>
<dbReference type="PROSITE" id="PS00351">
    <property type="entry name" value="TFIID"/>
    <property type="match status" value="1"/>
</dbReference>
<evidence type="ECO:0000256" key="3">
    <source>
        <dbReference type="ARBA" id="ARBA00023015"/>
    </source>
</evidence>
<sequence length="216" mass="24349">MSKSIHRRNIGSSQKDLSPVYHPNWPVPQVQNFVATINLDCRIDLNHLSQRARNVEYRPRRFNAVIMRIRDPRTTALIFSTGKMVITGAKSEALARLAARKHAHAVQKCGYNPKFLNFKIQNIVASANTGFNIRLEGLANRYHLLGARYVPEIFPGLVLRQVLGISAATLLIFTSGKIVITGAKAVRDVKDSFARVFPLLLDFRFNSDSNSTRNHR</sequence>
<keyword evidence="4" id="KW-0238">DNA-binding</keyword>
<proteinExistence type="inferred from homology"/>
<gene>
    <name evidence="7" type="ORF">B0T21DRAFT_35219</name>
</gene>
<dbReference type="Gene3D" id="3.30.310.10">
    <property type="entry name" value="TATA-Binding Protein"/>
    <property type="match status" value="2"/>
</dbReference>
<dbReference type="Pfam" id="PF00352">
    <property type="entry name" value="TBP"/>
    <property type="match status" value="2"/>
</dbReference>
<dbReference type="PANTHER" id="PTHR10126">
    <property type="entry name" value="TATA-BOX BINDING PROTEIN"/>
    <property type="match status" value="1"/>
</dbReference>
<protein>
    <recommendedName>
        <fullName evidence="9">TATA-box-binding protein</fullName>
    </recommendedName>
</protein>
<evidence type="ECO:0000256" key="2">
    <source>
        <dbReference type="ARBA" id="ARBA00005560"/>
    </source>
</evidence>
<dbReference type="GO" id="GO:0003677">
    <property type="term" value="F:DNA binding"/>
    <property type="evidence" value="ECO:0007669"/>
    <property type="project" value="UniProtKB-KW"/>
</dbReference>
<comment type="caution">
    <text evidence="7">The sequence shown here is derived from an EMBL/GenBank/DDBJ whole genome shotgun (WGS) entry which is preliminary data.</text>
</comment>
<evidence type="ECO:0008006" key="9">
    <source>
        <dbReference type="Google" id="ProtNLM"/>
    </source>
</evidence>
<dbReference type="PRINTS" id="PR00686">
    <property type="entry name" value="TIFACTORIID"/>
</dbReference>
<organism evidence="7 8">
    <name type="scientific">Apiosordaria backusii</name>
    <dbReference type="NCBI Taxonomy" id="314023"/>
    <lineage>
        <taxon>Eukaryota</taxon>
        <taxon>Fungi</taxon>
        <taxon>Dikarya</taxon>
        <taxon>Ascomycota</taxon>
        <taxon>Pezizomycotina</taxon>
        <taxon>Sordariomycetes</taxon>
        <taxon>Sordariomycetidae</taxon>
        <taxon>Sordariales</taxon>
        <taxon>Lasiosphaeriaceae</taxon>
        <taxon>Apiosordaria</taxon>
    </lineage>
</organism>
<accession>A0AA40B2L0</accession>